<proteinExistence type="predicted"/>
<keyword evidence="5" id="KW-1185">Reference proteome</keyword>
<dbReference type="GO" id="GO:0016887">
    <property type="term" value="F:ATP hydrolysis activity"/>
    <property type="evidence" value="ECO:0007669"/>
    <property type="project" value="InterPro"/>
</dbReference>
<keyword evidence="2 4" id="KW-0067">ATP-binding</keyword>
<dbReference type="PANTHER" id="PTHR43790:SF4">
    <property type="entry name" value="GUANOSINE IMPORT ATP-BINDING PROTEIN NUPO"/>
    <property type="match status" value="1"/>
</dbReference>
<dbReference type="EMBL" id="JADHEI010000044">
    <property type="protein sequence ID" value="MBF2735575.1"/>
    <property type="molecule type" value="Genomic_DNA"/>
</dbReference>
<dbReference type="SUPFAM" id="SSF52540">
    <property type="entry name" value="P-loop containing nucleoside triphosphate hydrolases"/>
    <property type="match status" value="2"/>
</dbReference>
<evidence type="ECO:0000256" key="1">
    <source>
        <dbReference type="ARBA" id="ARBA00022741"/>
    </source>
</evidence>
<dbReference type="InterPro" id="IPR027417">
    <property type="entry name" value="P-loop_NTPase"/>
</dbReference>
<accession>A0A930UCV3</accession>
<sequence length="481" mass="49738">MTAAPISVRELAKAYGATAALRGVSFDFAPGRIHGLLGENGAGKSTLLRILAGAERADKGTAGVAPADVILAPQHGSLLAELTVLENFAVARPGLGRVAWRTVAAQAAARLAELGVKVDLDAPAGRLDPAVARLVEYARALWLDRPLVLLDEPAALLNQPQAQQLFAALRRQAAARGTAFVVSSHRIDELRAAAAELHVLRAGAVTLSRPRDEASNADLAAAMFGTAATPPARPAAPAPARAGPPVLAVRGLALAGQPQARIDLELFAGEAAAIVGMAGNGQRELMDVLCGLAPPAAGAVELYGAPPPPGDLKHHGVGRLPSDPAAAAAAASMTVAENAAMHEHVGGGWRRGLQRLAWRDCEARAAALIAAERLAIGGARDEFGWLSGGNQRKLLLARECGGDTRLLLARNPEAGLDLQAVAALRDRLAAARAAGAAVLLIAEDLDFVAQAADRVLLLERGGLAELPAANWREEFHRRVNA</sequence>
<protein>
    <submittedName>
        <fullName evidence="4">ATP-binding cassette domain-containing protein</fullName>
    </submittedName>
</protein>
<dbReference type="Gene3D" id="3.40.50.300">
    <property type="entry name" value="P-loop containing nucleotide triphosphate hydrolases"/>
    <property type="match status" value="2"/>
</dbReference>
<dbReference type="GO" id="GO:0005524">
    <property type="term" value="F:ATP binding"/>
    <property type="evidence" value="ECO:0007669"/>
    <property type="project" value="UniProtKB-KW"/>
</dbReference>
<dbReference type="Pfam" id="PF00005">
    <property type="entry name" value="ABC_tran"/>
    <property type="match status" value="2"/>
</dbReference>
<dbReference type="Proteomes" id="UP000604381">
    <property type="component" value="Unassembled WGS sequence"/>
</dbReference>
<keyword evidence="1" id="KW-0547">Nucleotide-binding</keyword>
<comment type="caution">
    <text evidence="4">The sequence shown here is derived from an EMBL/GenBank/DDBJ whole genome shotgun (WGS) entry which is preliminary data.</text>
</comment>
<evidence type="ECO:0000313" key="4">
    <source>
        <dbReference type="EMBL" id="MBF2735575.1"/>
    </source>
</evidence>
<name>A0A930UCV3_9GAMM</name>
<dbReference type="InterPro" id="IPR003593">
    <property type="entry name" value="AAA+_ATPase"/>
</dbReference>
<reference evidence="4" key="1">
    <citation type="submission" date="2020-10" db="EMBL/GenBank/DDBJ databases">
        <title>An improved Amphimedon queenslandica hologenome assembly reveals how three proteobacterial symbionts can extend the metabolic phenotypic of their marine sponge host.</title>
        <authorList>
            <person name="Degnan B."/>
            <person name="Degnan S."/>
            <person name="Xiang X."/>
        </authorList>
    </citation>
    <scope>NUCLEOTIDE SEQUENCE</scope>
    <source>
        <strain evidence="4">AqS2</strain>
    </source>
</reference>
<dbReference type="AlphaFoldDB" id="A0A930UCV3"/>
<dbReference type="PANTHER" id="PTHR43790">
    <property type="entry name" value="CARBOHYDRATE TRANSPORT ATP-BINDING PROTEIN MG119-RELATED"/>
    <property type="match status" value="1"/>
</dbReference>
<organism evidence="4 5">
    <name type="scientific">Candidatus Amphirhobacter heronislandensis</name>
    <dbReference type="NCBI Taxonomy" id="1732024"/>
    <lineage>
        <taxon>Bacteria</taxon>
        <taxon>Pseudomonadati</taxon>
        <taxon>Pseudomonadota</taxon>
        <taxon>Gammaproteobacteria</taxon>
        <taxon>Candidatus Tethybacterales</taxon>
        <taxon>Candidatus Tethybacteraceae</taxon>
        <taxon>Candidatus Amphirhobacter</taxon>
    </lineage>
</organism>
<dbReference type="InterPro" id="IPR003439">
    <property type="entry name" value="ABC_transporter-like_ATP-bd"/>
</dbReference>
<dbReference type="PROSITE" id="PS50893">
    <property type="entry name" value="ABC_TRANSPORTER_2"/>
    <property type="match status" value="2"/>
</dbReference>
<dbReference type="SMART" id="SM00382">
    <property type="entry name" value="AAA"/>
    <property type="match status" value="1"/>
</dbReference>
<evidence type="ECO:0000256" key="2">
    <source>
        <dbReference type="ARBA" id="ARBA00022840"/>
    </source>
</evidence>
<evidence type="ECO:0000259" key="3">
    <source>
        <dbReference type="PROSITE" id="PS50893"/>
    </source>
</evidence>
<evidence type="ECO:0000313" key="5">
    <source>
        <dbReference type="Proteomes" id="UP000604381"/>
    </source>
</evidence>
<feature type="domain" description="ABC transporter" evidence="3">
    <location>
        <begin position="240"/>
        <end position="476"/>
    </location>
</feature>
<feature type="domain" description="ABC transporter" evidence="3">
    <location>
        <begin position="6"/>
        <end position="227"/>
    </location>
</feature>
<gene>
    <name evidence="4" type="ORF">ISN26_05810</name>
</gene>
<dbReference type="InterPro" id="IPR050107">
    <property type="entry name" value="ABC_carbohydrate_import_ATPase"/>
</dbReference>